<gene>
    <name evidence="1" type="ORF">LCGC14_1001840</name>
</gene>
<dbReference type="EMBL" id="LAZR01003873">
    <property type="protein sequence ID" value="KKN13891.1"/>
    <property type="molecule type" value="Genomic_DNA"/>
</dbReference>
<sequence length="262" mass="29689">MKKLFFIACILLSQKSFALEFAKYPIELSSGEGVNVVIAPTTDKKQALVKVTGINHDIDGIVFLTDLKPHGSNKAYKYTYDGTQRSLVSVEEAYRCCSYNLYIPDTRDGIYLSKKEESNPAIVEDLKAQYDQQLNKGTQAKLAKFNREKHLGYQQKNIAAANSEIDKQCGLKINTNVDWESIDDENLKEYPVGSFCAQVANEMAYMCEKDQSFKNDIAQFNAIECKFTNELKLRKNGNTLIFKTAPEAANQRRFIEAYLLNL</sequence>
<comment type="caution">
    <text evidence="1">The sequence shown here is derived from an EMBL/GenBank/DDBJ whole genome shotgun (WGS) entry which is preliminary data.</text>
</comment>
<name>A0A0F9QLA6_9ZZZZ</name>
<dbReference type="AlphaFoldDB" id="A0A0F9QLA6"/>
<organism evidence="1">
    <name type="scientific">marine sediment metagenome</name>
    <dbReference type="NCBI Taxonomy" id="412755"/>
    <lineage>
        <taxon>unclassified sequences</taxon>
        <taxon>metagenomes</taxon>
        <taxon>ecological metagenomes</taxon>
    </lineage>
</organism>
<reference evidence="1" key="1">
    <citation type="journal article" date="2015" name="Nature">
        <title>Complex archaea that bridge the gap between prokaryotes and eukaryotes.</title>
        <authorList>
            <person name="Spang A."/>
            <person name="Saw J.H."/>
            <person name="Jorgensen S.L."/>
            <person name="Zaremba-Niedzwiedzka K."/>
            <person name="Martijn J."/>
            <person name="Lind A.E."/>
            <person name="van Eijk R."/>
            <person name="Schleper C."/>
            <person name="Guy L."/>
            <person name="Ettema T.J."/>
        </authorList>
    </citation>
    <scope>NUCLEOTIDE SEQUENCE</scope>
</reference>
<evidence type="ECO:0000313" key="1">
    <source>
        <dbReference type="EMBL" id="KKN13891.1"/>
    </source>
</evidence>
<protein>
    <submittedName>
        <fullName evidence="1">Uncharacterized protein</fullName>
    </submittedName>
</protein>
<proteinExistence type="predicted"/>
<accession>A0A0F9QLA6</accession>